<gene>
    <name evidence="6" type="ORF">CA2015_1919</name>
</gene>
<dbReference type="OrthoDB" id="9811395at2"/>
<dbReference type="PATRIC" id="fig|320787.5.peg.2119"/>
<dbReference type="InterPro" id="IPR011041">
    <property type="entry name" value="Quinoprot_gluc/sorb_DH_b-prop"/>
</dbReference>
<dbReference type="InterPro" id="IPR011042">
    <property type="entry name" value="6-blade_b-propeller_TolB-like"/>
</dbReference>
<dbReference type="Proteomes" id="UP000036520">
    <property type="component" value="Chromosome"/>
</dbReference>
<dbReference type="InterPro" id="IPR036909">
    <property type="entry name" value="Cyt_c-like_dom_sf"/>
</dbReference>
<protein>
    <submittedName>
        <fullName evidence="6">Cytochrome c class I</fullName>
    </submittedName>
</protein>
<organism evidence="6 7">
    <name type="scientific">Cyclobacterium amurskyense</name>
    <dbReference type="NCBI Taxonomy" id="320787"/>
    <lineage>
        <taxon>Bacteria</taxon>
        <taxon>Pseudomonadati</taxon>
        <taxon>Bacteroidota</taxon>
        <taxon>Cytophagia</taxon>
        <taxon>Cytophagales</taxon>
        <taxon>Cyclobacteriaceae</taxon>
        <taxon>Cyclobacterium</taxon>
    </lineage>
</organism>
<evidence type="ECO:0000313" key="6">
    <source>
        <dbReference type="EMBL" id="AKP51346.1"/>
    </source>
</evidence>
<evidence type="ECO:0000256" key="2">
    <source>
        <dbReference type="ARBA" id="ARBA00022723"/>
    </source>
</evidence>
<name>A0A0H4PA52_9BACT</name>
<keyword evidence="1 4" id="KW-0349">Heme</keyword>
<evidence type="ECO:0000259" key="5">
    <source>
        <dbReference type="PROSITE" id="PS51007"/>
    </source>
</evidence>
<dbReference type="STRING" id="320787.CA2015_1919"/>
<keyword evidence="7" id="KW-1185">Reference proteome</keyword>
<dbReference type="GO" id="GO:0046872">
    <property type="term" value="F:metal ion binding"/>
    <property type="evidence" value="ECO:0007669"/>
    <property type="project" value="UniProtKB-KW"/>
</dbReference>
<dbReference type="AlphaFoldDB" id="A0A0H4PA52"/>
<dbReference type="KEGG" id="camu:CA2015_1919"/>
<dbReference type="Pfam" id="PF00034">
    <property type="entry name" value="Cytochrom_C"/>
    <property type="match status" value="1"/>
</dbReference>
<dbReference type="InterPro" id="IPR054539">
    <property type="entry name" value="Beta-prop_PDH"/>
</dbReference>
<feature type="domain" description="Cytochrome c" evidence="5">
    <location>
        <begin position="474"/>
        <end position="563"/>
    </location>
</feature>
<evidence type="ECO:0000256" key="1">
    <source>
        <dbReference type="ARBA" id="ARBA00022617"/>
    </source>
</evidence>
<dbReference type="EMBL" id="CP012040">
    <property type="protein sequence ID" value="AKP51346.1"/>
    <property type="molecule type" value="Genomic_DNA"/>
</dbReference>
<reference evidence="6 7" key="1">
    <citation type="submission" date="2015-07" db="EMBL/GenBank/DDBJ databases">
        <authorList>
            <person name="Kim K.M."/>
        </authorList>
    </citation>
    <scope>NUCLEOTIDE SEQUENCE [LARGE SCALE GENOMIC DNA]</scope>
    <source>
        <strain evidence="6 7">KCTC 12363</strain>
    </source>
</reference>
<accession>A0A0H4PA52</accession>
<dbReference type="SUPFAM" id="SSF50952">
    <property type="entry name" value="Soluble quinoprotein glucose dehydrogenase"/>
    <property type="match status" value="1"/>
</dbReference>
<keyword evidence="2 4" id="KW-0479">Metal-binding</keyword>
<dbReference type="GO" id="GO:0009055">
    <property type="term" value="F:electron transfer activity"/>
    <property type="evidence" value="ECO:0007669"/>
    <property type="project" value="InterPro"/>
</dbReference>
<dbReference type="RefSeq" id="WP_048641688.1">
    <property type="nucleotide sequence ID" value="NZ_CP012040.1"/>
</dbReference>
<dbReference type="Gene3D" id="1.10.760.10">
    <property type="entry name" value="Cytochrome c-like domain"/>
    <property type="match status" value="1"/>
</dbReference>
<evidence type="ECO:0000256" key="4">
    <source>
        <dbReference type="PROSITE-ProRule" id="PRU00433"/>
    </source>
</evidence>
<dbReference type="GO" id="GO:0020037">
    <property type="term" value="F:heme binding"/>
    <property type="evidence" value="ECO:0007669"/>
    <property type="project" value="InterPro"/>
</dbReference>
<proteinExistence type="predicted"/>
<dbReference type="PANTHER" id="PTHR19328">
    <property type="entry name" value="HEDGEHOG-INTERACTING PROTEIN"/>
    <property type="match status" value="1"/>
</dbReference>
<dbReference type="InterPro" id="IPR009056">
    <property type="entry name" value="Cyt_c-like_dom"/>
</dbReference>
<dbReference type="Gene3D" id="2.120.10.30">
    <property type="entry name" value="TolB, C-terminal domain"/>
    <property type="match status" value="1"/>
</dbReference>
<evidence type="ECO:0000256" key="3">
    <source>
        <dbReference type="ARBA" id="ARBA00023004"/>
    </source>
</evidence>
<dbReference type="Pfam" id="PF22807">
    <property type="entry name" value="TrAA12"/>
    <property type="match status" value="1"/>
</dbReference>
<dbReference type="SUPFAM" id="SSF46626">
    <property type="entry name" value="Cytochrome c"/>
    <property type="match status" value="1"/>
</dbReference>
<dbReference type="PANTHER" id="PTHR19328:SF53">
    <property type="entry name" value="MEMBRANE PROTEIN"/>
    <property type="match status" value="1"/>
</dbReference>
<evidence type="ECO:0000313" key="7">
    <source>
        <dbReference type="Proteomes" id="UP000036520"/>
    </source>
</evidence>
<sequence>MKNSNQPLITIFIFISFFCFQLISCTTPLELPETDPNNDGLILPGGFGALVVVDSIGKARHLAVNNNGDIYVKLSYAKGKGSNVALRDTTGDGKADIVTHFGDYKDEGSLANGMRIHDGYLYYSAARVVYRNKLVPDKLVPDSPMEIILTDDHEHGIHWHITKPMSFDEEGYMYVPFGSPSNACQDMANKPGGIPGSTGLDPCPELIEHGGVWRFKMDKLNMTQKDGELYATGIRSVVAMDYNKEDKNLYLVMHGRDNLHLLYPETFSPWESAVLPSEEFIRVEEGGDYGWPYCYYDQIKGKKVLAPEYGGDGEIIGRCADMDDPVMGFPGHWAPNDLLFYTGDQFPDRYKNGAFIAFHGSTNRSPYQQSGYFVAFVPFKNGQASGEWEVFANGFAGKELIVNTSDAEFRPMGLAQGPDGSLYVSDSRKGKIWRILYKGDKASFGEAELAKMEEQKLVANIRNPHPEEDNQDKGQLPEGKKVYNTYCSPCHQRDGNGATGRIPGLRQTDWVTGNKDKLINIVLQGLDGEIEVNGELYDNVMPAHQFLSDEQISEVLTFIRQNFDNKASAVSKDEVADIRAKISK</sequence>
<dbReference type="PROSITE" id="PS51007">
    <property type="entry name" value="CYTC"/>
    <property type="match status" value="1"/>
</dbReference>
<keyword evidence="3 4" id="KW-0408">Iron</keyword>